<dbReference type="CDD" id="cd00077">
    <property type="entry name" value="HDc"/>
    <property type="match status" value="1"/>
</dbReference>
<feature type="compositionally biased region" description="Low complexity" evidence="5">
    <location>
        <begin position="697"/>
        <end position="708"/>
    </location>
</feature>
<evidence type="ECO:0000313" key="8">
    <source>
        <dbReference type="Proteomes" id="UP001320420"/>
    </source>
</evidence>
<comment type="caution">
    <text evidence="7">The sequence shown here is derived from an EMBL/GenBank/DDBJ whole genome shotgun (WGS) entry which is preliminary data.</text>
</comment>
<dbReference type="AlphaFoldDB" id="A0AAN9ULM5"/>
<evidence type="ECO:0000256" key="2">
    <source>
        <dbReference type="ARBA" id="ARBA00022801"/>
    </source>
</evidence>
<feature type="compositionally biased region" description="Basic and acidic residues" evidence="5">
    <location>
        <begin position="568"/>
        <end position="577"/>
    </location>
</feature>
<dbReference type="SUPFAM" id="SSF109604">
    <property type="entry name" value="HD-domain/PDEase-like"/>
    <property type="match status" value="1"/>
</dbReference>
<dbReference type="InterPro" id="IPR023174">
    <property type="entry name" value="PDEase_CS"/>
</dbReference>
<dbReference type="Gene3D" id="1.10.1300.10">
    <property type="entry name" value="3'5'-cyclic nucleotide phosphodiesterase, catalytic domain"/>
    <property type="match status" value="1"/>
</dbReference>
<keyword evidence="1 3" id="KW-0479">Metal-binding</keyword>
<keyword evidence="8" id="KW-1185">Reference proteome</keyword>
<feature type="binding site" evidence="3">
    <location>
        <position position="261"/>
    </location>
    <ligand>
        <name>Zn(2+)</name>
        <dbReference type="ChEBI" id="CHEBI:29105"/>
        <label>2</label>
    </ligand>
</feature>
<organism evidence="7 8">
    <name type="scientific">Diatrype stigma</name>
    <dbReference type="NCBI Taxonomy" id="117547"/>
    <lineage>
        <taxon>Eukaryota</taxon>
        <taxon>Fungi</taxon>
        <taxon>Dikarya</taxon>
        <taxon>Ascomycota</taxon>
        <taxon>Pezizomycotina</taxon>
        <taxon>Sordariomycetes</taxon>
        <taxon>Xylariomycetidae</taxon>
        <taxon>Xylariales</taxon>
        <taxon>Diatrypaceae</taxon>
        <taxon>Diatrype</taxon>
    </lineage>
</organism>
<dbReference type="PANTHER" id="PTHR11347">
    <property type="entry name" value="CYCLIC NUCLEOTIDE PHOSPHODIESTERASE"/>
    <property type="match status" value="1"/>
</dbReference>
<keyword evidence="2 4" id="KW-0378">Hydrolase</keyword>
<evidence type="ECO:0000313" key="7">
    <source>
        <dbReference type="EMBL" id="KAK7749356.1"/>
    </source>
</evidence>
<dbReference type="GO" id="GO:0046872">
    <property type="term" value="F:metal ion binding"/>
    <property type="evidence" value="ECO:0007669"/>
    <property type="project" value="UniProtKB-KW"/>
</dbReference>
<evidence type="ECO:0000259" key="6">
    <source>
        <dbReference type="PROSITE" id="PS51845"/>
    </source>
</evidence>
<dbReference type="EMBL" id="JAKJXP020000074">
    <property type="protein sequence ID" value="KAK7749356.1"/>
    <property type="molecule type" value="Genomic_DNA"/>
</dbReference>
<dbReference type="EC" id="3.1.4.-" evidence="4"/>
<dbReference type="PRINTS" id="PR00387">
    <property type="entry name" value="PDIESTERASE1"/>
</dbReference>
<feature type="region of interest" description="Disordered" evidence="5">
    <location>
        <begin position="566"/>
        <end position="708"/>
    </location>
</feature>
<feature type="region of interest" description="Disordered" evidence="5">
    <location>
        <begin position="524"/>
        <end position="543"/>
    </location>
</feature>
<dbReference type="InterPro" id="IPR036971">
    <property type="entry name" value="PDEase_catalytic_dom_sf"/>
</dbReference>
<dbReference type="Proteomes" id="UP001320420">
    <property type="component" value="Unassembled WGS sequence"/>
</dbReference>
<accession>A0AAN9ULM5</accession>
<feature type="region of interest" description="Disordered" evidence="5">
    <location>
        <begin position="474"/>
        <end position="517"/>
    </location>
</feature>
<feature type="binding site" evidence="3">
    <location>
        <position position="261"/>
    </location>
    <ligand>
        <name>Zn(2+)</name>
        <dbReference type="ChEBI" id="CHEBI:29105"/>
        <label>1</label>
    </ligand>
</feature>
<dbReference type="GO" id="GO:0007165">
    <property type="term" value="P:signal transduction"/>
    <property type="evidence" value="ECO:0007669"/>
    <property type="project" value="InterPro"/>
</dbReference>
<gene>
    <name evidence="7" type="primary">PDE2</name>
    <name evidence="7" type="ORF">SLS62_008208</name>
</gene>
<dbReference type="InterPro" id="IPR002073">
    <property type="entry name" value="PDEase_catalytic_dom"/>
</dbReference>
<evidence type="ECO:0000256" key="4">
    <source>
        <dbReference type="RuleBase" id="RU363067"/>
    </source>
</evidence>
<feature type="compositionally biased region" description="Polar residues" evidence="5">
    <location>
        <begin position="587"/>
        <end position="629"/>
    </location>
</feature>
<feature type="domain" description="PDEase" evidence="6">
    <location>
        <begin position="237"/>
        <end position="470"/>
    </location>
</feature>
<comment type="cofactor">
    <cofactor evidence="4">
        <name>a divalent metal cation</name>
        <dbReference type="ChEBI" id="CHEBI:60240"/>
    </cofactor>
    <text evidence="4">Binds 2 divalent metal cations per subunit. Site 1 may preferentially bind zinc ions, while site 2 has a preference for magnesium and/or manganese ions.</text>
</comment>
<sequence length="708" mass="77712">MDSAKCNVIYVDRNASQDRVYGPPANESDAESDLSESRELRNNLDLLANAFGVGDELDQQPAYAAYLSEKPNPAANGTLTNRALLRRCLDSGAVDVMASPLHMKTLTSLEVQAYRAHKKAAKEQQSYLEIRRGRKRSWVGVHEEKPFSYLREAMVSSLMSGICQLGNESEAHIGGVRINVSSERRAEIAEAIGQWHFSAHDFCDDSLLVAASLIFKHALSMPELEHWRIPPDAEPIPKSPLATLLKPFQALTLLISAIGHDVGHPGVNNGFLIVLNAPLAQLYNDRSVLESFHCAAFSQLLRRYWPQAFEDTKMRSLMISSILATDMGLHFDYMKKLGDLQERLHENNSTDAWNGRMLEEQTALACALLIKCADISNVARNFDAALQWMYILCDEFSRQANMESEIGIPSSLISAPKKDFMSLAKAQLGFMNMFAIPLFQSVADVLPTMQYTVDELEVNKALFEKQVEAIPGMDEERRKRLTEGTLSPRSLSLAIESDESQDYSSGKTSTRSAEHCLMPENHAAMKKAGSSRPGQPNNIPNIPGRYKEINGILGAFDSAASFAASDPFHTDESENRAIGHNGKQRSSETTEGSSSAPYTGDWQSQATSATTGKMPLSPSTQGTSIISQESVEDPSHVPATRVTAPISPGMASPMAPPEPPTSEEESNGSTLKPDRLLKKKTSRFRMNALNIFRRNKGSSPSRGGDSGS</sequence>
<feature type="compositionally biased region" description="Polar residues" evidence="5">
    <location>
        <begin position="502"/>
        <end position="511"/>
    </location>
</feature>
<feature type="binding site" evidence="3">
    <location>
        <position position="260"/>
    </location>
    <ligand>
        <name>Zn(2+)</name>
        <dbReference type="ChEBI" id="CHEBI:29105"/>
        <label>1</label>
    </ligand>
</feature>
<evidence type="ECO:0000256" key="3">
    <source>
        <dbReference type="PIRSR" id="PIRSR623088-3"/>
    </source>
</evidence>
<evidence type="ECO:0000256" key="1">
    <source>
        <dbReference type="ARBA" id="ARBA00022723"/>
    </source>
</evidence>
<reference evidence="7 8" key="1">
    <citation type="submission" date="2024-02" db="EMBL/GenBank/DDBJ databases">
        <title>De novo assembly and annotation of 12 fungi associated with fruit tree decline syndrome in Ontario, Canada.</title>
        <authorList>
            <person name="Sulman M."/>
            <person name="Ellouze W."/>
            <person name="Ilyukhin E."/>
        </authorList>
    </citation>
    <scope>NUCLEOTIDE SEQUENCE [LARGE SCALE GENOMIC DNA]</scope>
    <source>
        <strain evidence="7 8">M11/M66-122</strain>
    </source>
</reference>
<dbReference type="GO" id="GO:0004114">
    <property type="term" value="F:3',5'-cyclic-nucleotide phosphodiesterase activity"/>
    <property type="evidence" value="ECO:0007669"/>
    <property type="project" value="InterPro"/>
</dbReference>
<comment type="similarity">
    <text evidence="4">Belongs to the cyclic nucleotide phosphodiesterase family.</text>
</comment>
<dbReference type="PROSITE" id="PS00126">
    <property type="entry name" value="PDEASE_I_1"/>
    <property type="match status" value="1"/>
</dbReference>
<name>A0AAN9ULM5_9PEZI</name>
<proteinExistence type="inferred from homology"/>
<feature type="binding site" evidence="3">
    <location>
        <position position="374"/>
    </location>
    <ligand>
        <name>Zn(2+)</name>
        <dbReference type="ChEBI" id="CHEBI:29105"/>
        <label>1</label>
    </ligand>
</feature>
<dbReference type="InterPro" id="IPR023088">
    <property type="entry name" value="PDEase"/>
</dbReference>
<dbReference type="PROSITE" id="PS51845">
    <property type="entry name" value="PDEASE_I_2"/>
    <property type="match status" value="1"/>
</dbReference>
<evidence type="ECO:0000256" key="5">
    <source>
        <dbReference type="SAM" id="MobiDB-lite"/>
    </source>
</evidence>
<protein>
    <recommendedName>
        <fullName evidence="4">Phosphodiesterase</fullName>
        <ecNumber evidence="4">3.1.4.-</ecNumber>
    </recommendedName>
</protein>
<dbReference type="InterPro" id="IPR003607">
    <property type="entry name" value="HD/PDEase_dom"/>
</dbReference>
<dbReference type="Pfam" id="PF00233">
    <property type="entry name" value="PDEase_I"/>
    <property type="match status" value="1"/>
</dbReference>